<dbReference type="Proteomes" id="UP001057402">
    <property type="component" value="Chromosome 11"/>
</dbReference>
<organism evidence="1 2">
    <name type="scientific">Melastoma candidum</name>
    <dbReference type="NCBI Taxonomy" id="119954"/>
    <lineage>
        <taxon>Eukaryota</taxon>
        <taxon>Viridiplantae</taxon>
        <taxon>Streptophyta</taxon>
        <taxon>Embryophyta</taxon>
        <taxon>Tracheophyta</taxon>
        <taxon>Spermatophyta</taxon>
        <taxon>Magnoliopsida</taxon>
        <taxon>eudicotyledons</taxon>
        <taxon>Gunneridae</taxon>
        <taxon>Pentapetalae</taxon>
        <taxon>rosids</taxon>
        <taxon>malvids</taxon>
        <taxon>Myrtales</taxon>
        <taxon>Melastomataceae</taxon>
        <taxon>Melastomatoideae</taxon>
        <taxon>Melastomateae</taxon>
        <taxon>Melastoma</taxon>
    </lineage>
</organism>
<evidence type="ECO:0000313" key="2">
    <source>
        <dbReference type="Proteomes" id="UP001057402"/>
    </source>
</evidence>
<protein>
    <submittedName>
        <fullName evidence="1">Uncharacterized protein</fullName>
    </submittedName>
</protein>
<proteinExistence type="predicted"/>
<dbReference type="EMBL" id="CM042890">
    <property type="protein sequence ID" value="KAI4311833.1"/>
    <property type="molecule type" value="Genomic_DNA"/>
</dbReference>
<gene>
    <name evidence="1" type="ORF">MLD38_036695</name>
</gene>
<sequence length="458" mass="48084">MAPLCFFLSCLVLAGAASGLGIGKEPEPEPLAVYFDVHHGLGSHSPAADESAVSFLDVLARDENRIRDLTRRIARGKGRKSASSARNRTQGLVGPEAVSTPVSSGLSIGSGNYYVKVGLGSPAKYSSLLLDTGSSLSWLQCAPCVVYCHPQVDPLFNPSASKTYRTLSCSTSQCLNLKEATLNDPLCESQTGKCVYTASYGDSSYSIGYLSQDLLSLSSSESFPNFIYGCGQDNEGLFGRSAGIIGLARQKLSLLSQLSPKYGYAFSYCLPTATSSAGNRGYLAIGKAYGSAASAYKFTPMIANPSEPSLYFLRLGGITISGKAIGVSTGAYNVPTVIDSGTVITRLPDSVYTALKQAFVKVVSAKYSQAASYSILDTCFKGSVKSLSVPQIRMVFQGGADLALNALNILVDVDGGRTCLAFAGGSRIAIIGNHQQQTFSVAYDVSNSRIGFAAGGCH</sequence>
<comment type="caution">
    <text evidence="1">The sequence shown here is derived from an EMBL/GenBank/DDBJ whole genome shotgun (WGS) entry which is preliminary data.</text>
</comment>
<accession>A0ACB9LKR9</accession>
<evidence type="ECO:0000313" key="1">
    <source>
        <dbReference type="EMBL" id="KAI4311833.1"/>
    </source>
</evidence>
<reference evidence="2" key="1">
    <citation type="journal article" date="2023" name="Front. Plant Sci.">
        <title>Chromosomal-level genome assembly of Melastoma candidum provides insights into trichome evolution.</title>
        <authorList>
            <person name="Zhong Y."/>
            <person name="Wu W."/>
            <person name="Sun C."/>
            <person name="Zou P."/>
            <person name="Liu Y."/>
            <person name="Dai S."/>
            <person name="Zhou R."/>
        </authorList>
    </citation>
    <scope>NUCLEOTIDE SEQUENCE [LARGE SCALE GENOMIC DNA]</scope>
</reference>
<name>A0ACB9LKR9_9MYRT</name>
<keyword evidence="2" id="KW-1185">Reference proteome</keyword>